<dbReference type="Gene3D" id="3.30.465.10">
    <property type="match status" value="1"/>
</dbReference>
<organism evidence="8 9">
    <name type="scientific">Aspergillus pseudonomiae</name>
    <dbReference type="NCBI Taxonomy" id="1506151"/>
    <lineage>
        <taxon>Eukaryota</taxon>
        <taxon>Fungi</taxon>
        <taxon>Dikarya</taxon>
        <taxon>Ascomycota</taxon>
        <taxon>Pezizomycotina</taxon>
        <taxon>Eurotiomycetes</taxon>
        <taxon>Eurotiomycetidae</taxon>
        <taxon>Eurotiales</taxon>
        <taxon>Aspergillaceae</taxon>
        <taxon>Aspergillus</taxon>
        <taxon>Aspergillus subgen. Circumdati</taxon>
    </lineage>
</organism>
<accession>A0A5N6IFY2</accession>
<dbReference type="GO" id="GO:0005737">
    <property type="term" value="C:cytoplasm"/>
    <property type="evidence" value="ECO:0007669"/>
    <property type="project" value="TreeGrafter"/>
</dbReference>
<dbReference type="InterPro" id="IPR036318">
    <property type="entry name" value="FAD-bd_PCMH-like_sf"/>
</dbReference>
<sequence>MDSHSSATADIAAAVRRFHELKKPFRIYHGSTSSTRQRRTDHSNVVDISGLNNILSIDESRMTVLVEPNVPMDTLARHTLKHNLIPLVVMEFRGITAGGGFSGTSGESSSFKYGFFDRTVNFIEIILGNGERVTASRTEEPDLFWGAASSFGTMGVVTLLEIQLRYVGPNPHLELEYLFTNSMEEALAKMQDSVLDPNLEYLDGIVFSKEEILICKGRIAQNKGSDYPTHRFTRPEDEWFYIHAQSRMQEAKLSEKAIVDYIPLEDYLFRYDRGAFWGGKYSYEYFFVPFTRWTRWLFDTCMGTRMMYHALHESGLANQYIVQDVGIPYGKASEFVDWLDSKETFGHYPLWLCPLRVQSAGEGGGLLTAKRDTATRDTSDTVGEDFLMNFGIWGPGPTDRRRFIDRNRRLEQKVHSLGGKKWLYAHTYYTEEEFWSIYDRKSYDALRGRYHADNLPSLYEKVRVELENPSASWSDWFWSIRPFAGWYGAWKAVSGGDYLMRSS</sequence>
<protein>
    <recommendedName>
        <fullName evidence="2">Delta(24)-sterol reductase</fullName>
        <ecNumber evidence="2">1.3.1.72</ecNumber>
    </recommendedName>
</protein>
<evidence type="ECO:0000313" key="9">
    <source>
        <dbReference type="Proteomes" id="UP000325579"/>
    </source>
</evidence>
<evidence type="ECO:0000256" key="3">
    <source>
        <dbReference type="ARBA" id="ARBA00022692"/>
    </source>
</evidence>
<dbReference type="GO" id="GO:0008202">
    <property type="term" value="P:steroid metabolic process"/>
    <property type="evidence" value="ECO:0007669"/>
    <property type="project" value="TreeGrafter"/>
</dbReference>
<gene>
    <name evidence="8" type="ORF">BDV37DRAFT_272877</name>
</gene>
<reference evidence="8 9" key="1">
    <citation type="submission" date="2019-04" db="EMBL/GenBank/DDBJ databases">
        <authorList>
            <consortium name="DOE Joint Genome Institute"/>
            <person name="Mondo S."/>
            <person name="Kjaerbolling I."/>
            <person name="Vesth T."/>
            <person name="Frisvad J.C."/>
            <person name="Nybo J.L."/>
            <person name="Theobald S."/>
            <person name="Kildgaard S."/>
            <person name="Isbrandt T."/>
            <person name="Kuo A."/>
            <person name="Sato A."/>
            <person name="Lyhne E.K."/>
            <person name="Kogle M.E."/>
            <person name="Wiebenga A."/>
            <person name="Kun R.S."/>
            <person name="Lubbers R.J."/>
            <person name="Makela M.R."/>
            <person name="Barry K."/>
            <person name="Chovatia M."/>
            <person name="Clum A."/>
            <person name="Daum C."/>
            <person name="Haridas S."/>
            <person name="He G."/>
            <person name="LaButti K."/>
            <person name="Lipzen A."/>
            <person name="Riley R."/>
            <person name="Salamov A."/>
            <person name="Simmons B.A."/>
            <person name="Magnuson J.K."/>
            <person name="Henrissat B."/>
            <person name="Mortensen U.H."/>
            <person name="Larsen T.O."/>
            <person name="Devries R.P."/>
            <person name="Grigoriev I.V."/>
            <person name="Machida M."/>
            <person name="Baker S.E."/>
            <person name="Andersen M.R."/>
            <person name="Cantor M.N."/>
            <person name="Hua S.X."/>
        </authorList>
    </citation>
    <scope>NUCLEOTIDE SEQUENCE [LARGE SCALE GENOMIC DNA]</scope>
    <source>
        <strain evidence="8 9">CBS 119388</strain>
    </source>
</reference>
<keyword evidence="6" id="KW-0472">Membrane</keyword>
<evidence type="ECO:0000256" key="5">
    <source>
        <dbReference type="ARBA" id="ARBA00023002"/>
    </source>
</evidence>
<dbReference type="OrthoDB" id="415825at2759"/>
<dbReference type="GO" id="GO:0016020">
    <property type="term" value="C:membrane"/>
    <property type="evidence" value="ECO:0007669"/>
    <property type="project" value="UniProtKB-SubCell"/>
</dbReference>
<evidence type="ECO:0000259" key="7">
    <source>
        <dbReference type="PROSITE" id="PS51387"/>
    </source>
</evidence>
<dbReference type="SUPFAM" id="SSF56176">
    <property type="entry name" value="FAD-binding/transporter-associated domain-like"/>
    <property type="match status" value="1"/>
</dbReference>
<evidence type="ECO:0000256" key="2">
    <source>
        <dbReference type="ARBA" id="ARBA00012405"/>
    </source>
</evidence>
<dbReference type="GeneID" id="43669654"/>
<keyword evidence="4" id="KW-1133">Transmembrane helix</keyword>
<evidence type="ECO:0000256" key="4">
    <source>
        <dbReference type="ARBA" id="ARBA00022989"/>
    </source>
</evidence>
<keyword evidence="5" id="KW-0560">Oxidoreductase</keyword>
<dbReference type="EMBL" id="ML736788">
    <property type="protein sequence ID" value="KAE8402411.1"/>
    <property type="molecule type" value="Genomic_DNA"/>
</dbReference>
<dbReference type="AlphaFoldDB" id="A0A5N6IFY2"/>
<name>A0A5N6IFY2_9EURO</name>
<dbReference type="EC" id="1.3.1.72" evidence="2"/>
<dbReference type="RefSeq" id="XP_031939730.1">
    <property type="nucleotide sequence ID" value="XM_032084963.1"/>
</dbReference>
<dbReference type="PANTHER" id="PTHR10801:SF0">
    <property type="entry name" value="DELTA(24)-STEROL REDUCTASE"/>
    <property type="match status" value="1"/>
</dbReference>
<comment type="subcellular location">
    <subcellularLocation>
        <location evidence="1">Membrane</location>
        <topology evidence="1">Single-pass membrane protein</topology>
    </subcellularLocation>
</comment>
<proteinExistence type="predicted"/>
<dbReference type="InterPro" id="IPR006094">
    <property type="entry name" value="Oxid_FAD_bind_N"/>
</dbReference>
<dbReference type="InterPro" id="IPR040165">
    <property type="entry name" value="Diminuto-like"/>
</dbReference>
<keyword evidence="3" id="KW-0812">Transmembrane</keyword>
<dbReference type="GO" id="GO:0050614">
    <property type="term" value="F:Delta24-sterol reductase activity"/>
    <property type="evidence" value="ECO:0007669"/>
    <property type="project" value="UniProtKB-EC"/>
</dbReference>
<feature type="domain" description="FAD-binding PCMH-type" evidence="7">
    <location>
        <begin position="1"/>
        <end position="167"/>
    </location>
</feature>
<accession>A0A5N7D7L3</accession>
<dbReference type="InterPro" id="IPR016169">
    <property type="entry name" value="FAD-bd_PCMH_sub2"/>
</dbReference>
<dbReference type="Pfam" id="PF01565">
    <property type="entry name" value="FAD_binding_4"/>
    <property type="match status" value="1"/>
</dbReference>
<dbReference type="PANTHER" id="PTHR10801">
    <property type="entry name" value="24-DEHYDROCHOLESTEROL REDUCTASE"/>
    <property type="match status" value="1"/>
</dbReference>
<dbReference type="InterPro" id="IPR016166">
    <property type="entry name" value="FAD-bd_PCMH"/>
</dbReference>
<dbReference type="PROSITE" id="PS51387">
    <property type="entry name" value="FAD_PCMH"/>
    <property type="match status" value="1"/>
</dbReference>
<evidence type="ECO:0000256" key="1">
    <source>
        <dbReference type="ARBA" id="ARBA00004167"/>
    </source>
</evidence>
<dbReference type="Proteomes" id="UP000325579">
    <property type="component" value="Unassembled WGS sequence"/>
</dbReference>
<dbReference type="GO" id="GO:0000246">
    <property type="term" value="F:Delta24(24-1) sterol reductase activity"/>
    <property type="evidence" value="ECO:0007669"/>
    <property type="project" value="TreeGrafter"/>
</dbReference>
<evidence type="ECO:0000256" key="6">
    <source>
        <dbReference type="ARBA" id="ARBA00023136"/>
    </source>
</evidence>
<evidence type="ECO:0000313" key="8">
    <source>
        <dbReference type="EMBL" id="KAE8402411.1"/>
    </source>
</evidence>
<dbReference type="GO" id="GO:0071949">
    <property type="term" value="F:FAD binding"/>
    <property type="evidence" value="ECO:0007669"/>
    <property type="project" value="InterPro"/>
</dbReference>
<keyword evidence="9" id="KW-1185">Reference proteome</keyword>